<dbReference type="InterPro" id="IPR036291">
    <property type="entry name" value="NAD(P)-bd_dom_sf"/>
</dbReference>
<dbReference type="PANTHER" id="PTHR24320">
    <property type="entry name" value="RETINOL DEHYDROGENASE"/>
    <property type="match status" value="1"/>
</dbReference>
<dbReference type="GO" id="GO:0016874">
    <property type="term" value="F:ligase activity"/>
    <property type="evidence" value="ECO:0007669"/>
    <property type="project" value="UniProtKB-KW"/>
</dbReference>
<dbReference type="Pfam" id="PF00106">
    <property type="entry name" value="adh_short"/>
    <property type="match status" value="1"/>
</dbReference>
<organism evidence="4 5">
    <name type="scientific">Fusarium pseudoanthophilum</name>
    <dbReference type="NCBI Taxonomy" id="48495"/>
    <lineage>
        <taxon>Eukaryota</taxon>
        <taxon>Fungi</taxon>
        <taxon>Dikarya</taxon>
        <taxon>Ascomycota</taxon>
        <taxon>Pezizomycotina</taxon>
        <taxon>Sordariomycetes</taxon>
        <taxon>Hypocreomycetidae</taxon>
        <taxon>Hypocreales</taxon>
        <taxon>Nectriaceae</taxon>
        <taxon>Fusarium</taxon>
        <taxon>Fusarium fujikuroi species complex</taxon>
    </lineage>
</organism>
<evidence type="ECO:0000256" key="1">
    <source>
        <dbReference type="ARBA" id="ARBA00006484"/>
    </source>
</evidence>
<dbReference type="SUPFAM" id="SSF56801">
    <property type="entry name" value="Acetyl-CoA synthetase-like"/>
    <property type="match status" value="1"/>
</dbReference>
<dbReference type="PRINTS" id="PR00081">
    <property type="entry name" value="GDHRDH"/>
</dbReference>
<name>A0A8H5KDB7_9HYPO</name>
<dbReference type="PANTHER" id="PTHR24320:SF33">
    <property type="entry name" value="OXIDOREDUCTASE BLI-4, MITOCHONDRIAL-RELATED"/>
    <property type="match status" value="1"/>
</dbReference>
<gene>
    <name evidence="4" type="ORF">FPANT_13831</name>
</gene>
<proteinExistence type="inferred from homology"/>
<keyword evidence="2" id="KW-0560">Oxidoreductase</keyword>
<keyword evidence="4" id="KW-0436">Ligase</keyword>
<dbReference type="SUPFAM" id="SSF51735">
    <property type="entry name" value="NAD(P)-binding Rossmann-fold domains"/>
    <property type="match status" value="1"/>
</dbReference>
<dbReference type="EMBL" id="JAAOAR010001189">
    <property type="protein sequence ID" value="KAF5569975.1"/>
    <property type="molecule type" value="Genomic_DNA"/>
</dbReference>
<evidence type="ECO:0000313" key="4">
    <source>
        <dbReference type="EMBL" id="KAF5569975.1"/>
    </source>
</evidence>
<dbReference type="Gene3D" id="3.40.50.720">
    <property type="entry name" value="NAD(P)-binding Rossmann-like Domain"/>
    <property type="match status" value="1"/>
</dbReference>
<comment type="caution">
    <text evidence="4">The sequence shown here is derived from an EMBL/GenBank/DDBJ whole genome shotgun (WGS) entry which is preliminary data.</text>
</comment>
<evidence type="ECO:0000259" key="3">
    <source>
        <dbReference type="Pfam" id="PF00501"/>
    </source>
</evidence>
<evidence type="ECO:0000256" key="2">
    <source>
        <dbReference type="ARBA" id="ARBA00023002"/>
    </source>
</evidence>
<dbReference type="Gene3D" id="3.40.50.12780">
    <property type="entry name" value="N-terminal domain of ligase-like"/>
    <property type="match status" value="1"/>
</dbReference>
<dbReference type="Pfam" id="PF00501">
    <property type="entry name" value="AMP-binding"/>
    <property type="match status" value="1"/>
</dbReference>
<evidence type="ECO:0000313" key="5">
    <source>
        <dbReference type="Proteomes" id="UP000544095"/>
    </source>
</evidence>
<accession>A0A8H5KDB7</accession>
<dbReference type="InterPro" id="IPR002347">
    <property type="entry name" value="SDR_fam"/>
</dbReference>
<dbReference type="GO" id="GO:0016491">
    <property type="term" value="F:oxidoreductase activity"/>
    <property type="evidence" value="ECO:0007669"/>
    <property type="project" value="UniProtKB-KW"/>
</dbReference>
<protein>
    <submittedName>
        <fullName evidence="4">4-hydroxybenzoate benzoate ligase</fullName>
    </submittedName>
</protein>
<dbReference type="InterPro" id="IPR042099">
    <property type="entry name" value="ANL_N_sf"/>
</dbReference>
<dbReference type="AlphaFoldDB" id="A0A8H5KDB7"/>
<comment type="similarity">
    <text evidence="1">Belongs to the short-chain dehydrogenases/reductases (SDR) family.</text>
</comment>
<feature type="domain" description="AMP-dependent synthetase/ligase" evidence="3">
    <location>
        <begin position="15"/>
        <end position="325"/>
    </location>
</feature>
<keyword evidence="5" id="KW-1185">Reference proteome</keyword>
<dbReference type="Proteomes" id="UP000544095">
    <property type="component" value="Unassembled WGS sequence"/>
</dbReference>
<dbReference type="InterPro" id="IPR000873">
    <property type="entry name" value="AMP-dep_synth/lig_dom"/>
</dbReference>
<reference evidence="4 5" key="1">
    <citation type="submission" date="2020-05" db="EMBL/GenBank/DDBJ databases">
        <title>Identification and distribution of gene clusters putatively required for synthesis of sphingolipid metabolism inhibitors in phylogenetically diverse species of the filamentous fungus Fusarium.</title>
        <authorList>
            <person name="Kim H.-S."/>
            <person name="Busman M."/>
            <person name="Brown D.W."/>
            <person name="Divon H."/>
            <person name="Uhlig S."/>
            <person name="Proctor R.H."/>
        </authorList>
    </citation>
    <scope>NUCLEOTIDE SEQUENCE [LARGE SCALE GENOMIC DNA]</scope>
    <source>
        <strain evidence="4 5">NRRL 25211</strain>
    </source>
</reference>
<sequence>MRTFHSPLTIIETLAKSRGDAAAVRYLLPGSSTEYKTITYAEYCNDVEDAAKAWLSVLSQAGIAKGAVIGIWMRGWSYQDLLHYLSLQRAGFIPQLFSLRMTNPAVVYELLHKSNAAALIYDSSCDSSVKDCPVPTFNSEINLLKTASQDHKLEKVTTALIGDQVSVIFHTSGSTSGIPKLVPTTVRWMDCLIRKNKPYTRTGPQPVYCLMGSHAHVGNTINLTEALANAGCLIVPNSIPYPTSELQSMITHGGLTAFYIFPVLLSVFIREARTNGVLLEQLRSLHHIFHAGQVLEPSDQAWAHQQGIKLVDTYGSTEIGLSMRASASSQYLTPFPESGYDCPHPSLRNKTDGKFHTGDLFQRVADDQYLYKGRVDDRIKMQLSLVCDAGSLEAEAMQVCQADLISAVSVIGYGRPSPAIIVEPQNDEILKSGDENLAKFKEEVLYRISPFHEPRIAFAHPSQNNILFRRVQISTMSSIVDSVKNTIAENFGGPAEKLATHQFSLSETPDLTNKVAVVTGGSEGIGYGVTHTLLSHNISKLFILSMSEDVVNGAKKSVAEELGQEKADRTEWIQCDLSDWAAVKKAAEQIKESTDRLDILVNNAGRGIMTYQLSKYGVDQHMAVNHFGHVLLTSYLLELLKKTADEHGTVRIVNLASNAHQGAPSDVKFESLDELNQDLGPNPQYGRSKLAALLYSRYLDRHLSKAGNPKILVNATHPGFVSTRQSVEHIHEAYPLAGYAMSTGMEPFKKDQFQGATSSVFAATITDKSGQYICPPAVPESGNELSQNEQLGEQLMELTRKVISDKFESFDDRKFY</sequence>